<reference evidence="1 2" key="1">
    <citation type="journal article" date="2020" name="Genome Biol. Evol.">
        <title>Rhizobium dioscoreae sp. nov., a plant growth-promoting bacterium isolated from yam (Dioscorea species).</title>
        <authorList>
            <person name="Ouyabe M."/>
            <person name="Tanaka N."/>
            <person name="Shiwa Y."/>
            <person name="Fujita N."/>
            <person name="Kikuno H."/>
            <person name="Babil P."/>
            <person name="Shiwachi H."/>
        </authorList>
    </citation>
    <scope>NUCLEOTIDE SEQUENCE [LARGE SCALE GENOMIC DNA]</scope>
    <source>
        <strain evidence="1 2">S-93</strain>
    </source>
</reference>
<dbReference type="EMBL" id="BLAJ01000001">
    <property type="protein sequence ID" value="GES47666.1"/>
    <property type="molecule type" value="Genomic_DNA"/>
</dbReference>
<evidence type="ECO:0000313" key="2">
    <source>
        <dbReference type="Proteomes" id="UP000390335"/>
    </source>
</evidence>
<proteinExistence type="predicted"/>
<organism evidence="1 2">
    <name type="scientific">Rhizobium dioscoreae</name>
    <dbReference type="NCBI Taxonomy" id="2653122"/>
    <lineage>
        <taxon>Bacteria</taxon>
        <taxon>Pseudomonadati</taxon>
        <taxon>Pseudomonadota</taxon>
        <taxon>Alphaproteobacteria</taxon>
        <taxon>Hyphomicrobiales</taxon>
        <taxon>Rhizobiaceae</taxon>
        <taxon>Rhizobium/Agrobacterium group</taxon>
        <taxon>Rhizobium</taxon>
    </lineage>
</organism>
<keyword evidence="2" id="KW-1185">Reference proteome</keyword>
<accession>A0ABQ0YWL9</accession>
<dbReference type="Proteomes" id="UP000390335">
    <property type="component" value="Unassembled WGS sequence"/>
</dbReference>
<sequence length="76" mass="8552">MFTILGAYKRRWAPCVQAHGPGQGQLPLDRVWPQGLWFLSGSADRLNYIKSFEAFYQRAATGSPRNNSSLLDARPL</sequence>
<evidence type="ECO:0000313" key="1">
    <source>
        <dbReference type="EMBL" id="GES47666.1"/>
    </source>
</evidence>
<comment type="caution">
    <text evidence="1">The sequence shown here is derived from an EMBL/GenBank/DDBJ whole genome shotgun (WGS) entry which is preliminary data.</text>
</comment>
<name>A0ABQ0YWL9_9HYPH</name>
<gene>
    <name evidence="1" type="ORF">RsS93_02800</name>
</gene>
<protein>
    <submittedName>
        <fullName evidence="1">Uncharacterized protein</fullName>
    </submittedName>
</protein>